<organism evidence="1 2">
    <name type="scientific">Clunio marinus</name>
    <dbReference type="NCBI Taxonomy" id="568069"/>
    <lineage>
        <taxon>Eukaryota</taxon>
        <taxon>Metazoa</taxon>
        <taxon>Ecdysozoa</taxon>
        <taxon>Arthropoda</taxon>
        <taxon>Hexapoda</taxon>
        <taxon>Insecta</taxon>
        <taxon>Pterygota</taxon>
        <taxon>Neoptera</taxon>
        <taxon>Endopterygota</taxon>
        <taxon>Diptera</taxon>
        <taxon>Nematocera</taxon>
        <taxon>Chironomoidea</taxon>
        <taxon>Chironomidae</taxon>
        <taxon>Clunio</taxon>
    </lineage>
</organism>
<sequence>MKIISAAVGDKKVQVRVENYKKLIFS</sequence>
<dbReference type="AlphaFoldDB" id="A0A1J1HVC3"/>
<evidence type="ECO:0000313" key="1">
    <source>
        <dbReference type="EMBL" id="CRK90105.1"/>
    </source>
</evidence>
<gene>
    <name evidence="1" type="ORF">CLUMA_CG003823</name>
</gene>
<proteinExistence type="predicted"/>
<protein>
    <submittedName>
        <fullName evidence="1">CLUMA_CG003823, isoform A</fullName>
    </submittedName>
</protein>
<name>A0A1J1HVC3_9DIPT</name>
<dbReference type="EMBL" id="CVRI01000016">
    <property type="protein sequence ID" value="CRK90105.1"/>
    <property type="molecule type" value="Genomic_DNA"/>
</dbReference>
<evidence type="ECO:0000313" key="2">
    <source>
        <dbReference type="Proteomes" id="UP000183832"/>
    </source>
</evidence>
<dbReference type="Proteomes" id="UP000183832">
    <property type="component" value="Unassembled WGS sequence"/>
</dbReference>
<accession>A0A1J1HVC3</accession>
<reference evidence="1 2" key="1">
    <citation type="submission" date="2015-04" db="EMBL/GenBank/DDBJ databases">
        <authorList>
            <person name="Syromyatnikov M.Y."/>
            <person name="Popov V.N."/>
        </authorList>
    </citation>
    <scope>NUCLEOTIDE SEQUENCE [LARGE SCALE GENOMIC DNA]</scope>
</reference>
<keyword evidence="2" id="KW-1185">Reference proteome</keyword>